<dbReference type="RefSeq" id="XP_017998765.1">
    <property type="nucleotide sequence ID" value="XM_018146143.1"/>
</dbReference>
<dbReference type="OrthoDB" id="2593732at2759"/>
<evidence type="ECO:0000313" key="9">
    <source>
        <dbReference type="Proteomes" id="UP000038010"/>
    </source>
</evidence>
<keyword evidence="3" id="KW-0805">Transcription regulation</keyword>
<dbReference type="InterPro" id="IPR052360">
    <property type="entry name" value="Transcr_Regulatory_Proteins"/>
</dbReference>
<dbReference type="STRING" id="1664694.A0A0N1NXW2"/>
<feature type="region of interest" description="Disordered" evidence="7">
    <location>
        <begin position="341"/>
        <end position="363"/>
    </location>
</feature>
<feature type="compositionally biased region" description="Polar residues" evidence="7">
    <location>
        <begin position="341"/>
        <end position="361"/>
    </location>
</feature>
<evidence type="ECO:0000256" key="3">
    <source>
        <dbReference type="ARBA" id="ARBA00023015"/>
    </source>
</evidence>
<evidence type="ECO:0000256" key="7">
    <source>
        <dbReference type="SAM" id="MobiDB-lite"/>
    </source>
</evidence>
<dbReference type="VEuPathDB" id="FungiDB:AB675_5896"/>
<accession>A0A0N1NXW2</accession>
<dbReference type="GeneID" id="28738023"/>
<keyword evidence="5" id="KW-0804">Transcription</keyword>
<name>A0A0N1NXW2_9EURO</name>
<dbReference type="PANTHER" id="PTHR36206">
    <property type="entry name" value="ASPERCRYPTIN BIOSYNTHESIS CLUSTER-SPECIFIC TRANSCRIPTION REGULATOR ATNN-RELATED"/>
    <property type="match status" value="1"/>
</dbReference>
<dbReference type="GO" id="GO:0046872">
    <property type="term" value="F:metal ion binding"/>
    <property type="evidence" value="ECO:0007669"/>
    <property type="project" value="UniProtKB-KW"/>
</dbReference>
<evidence type="ECO:0000256" key="4">
    <source>
        <dbReference type="ARBA" id="ARBA00023125"/>
    </source>
</evidence>
<keyword evidence="6" id="KW-0539">Nucleus</keyword>
<organism evidence="8 9">
    <name type="scientific">Cyphellophora attinorum</name>
    <dbReference type="NCBI Taxonomy" id="1664694"/>
    <lineage>
        <taxon>Eukaryota</taxon>
        <taxon>Fungi</taxon>
        <taxon>Dikarya</taxon>
        <taxon>Ascomycota</taxon>
        <taxon>Pezizomycotina</taxon>
        <taxon>Eurotiomycetes</taxon>
        <taxon>Chaetothyriomycetidae</taxon>
        <taxon>Chaetothyriales</taxon>
        <taxon>Cyphellophoraceae</taxon>
        <taxon>Cyphellophora</taxon>
    </lineage>
</organism>
<dbReference type="EMBL" id="LFJN01000017">
    <property type="protein sequence ID" value="KPI38802.1"/>
    <property type="molecule type" value="Genomic_DNA"/>
</dbReference>
<dbReference type="GO" id="GO:0003677">
    <property type="term" value="F:DNA binding"/>
    <property type="evidence" value="ECO:0007669"/>
    <property type="project" value="UniProtKB-KW"/>
</dbReference>
<protein>
    <submittedName>
        <fullName evidence="8">Uncharacterized protein</fullName>
    </submittedName>
</protein>
<keyword evidence="9" id="KW-1185">Reference proteome</keyword>
<reference evidence="8 9" key="1">
    <citation type="submission" date="2015-06" db="EMBL/GenBank/DDBJ databases">
        <title>Draft genome of the ant-associated black yeast Phialophora attae CBS 131958.</title>
        <authorList>
            <person name="Moreno L.F."/>
            <person name="Stielow B.J."/>
            <person name="de Hoog S."/>
            <person name="Vicente V.A."/>
            <person name="Weiss V.A."/>
            <person name="de Vries M."/>
            <person name="Cruz L.M."/>
            <person name="Souza E.M."/>
        </authorList>
    </citation>
    <scope>NUCLEOTIDE SEQUENCE [LARGE SCALE GENOMIC DNA]</scope>
    <source>
        <strain evidence="8 9">CBS 131958</strain>
    </source>
</reference>
<keyword evidence="2" id="KW-0862">Zinc</keyword>
<proteinExistence type="predicted"/>
<sequence length="434" mass="48988">MAEVPAFALSQYGKSIKGIVELETTEESVEVVLTSCILFALLESMRGFHHSSMSHLVAGLKVLRESQISGRFPSPHSSLLSRALQWLFIRADSQLMDVGGAEFGRSVQVYQPMEYFMPDYFRDIGESLFYIELLHNRVMYVLMRWEPIISEHGYTASVTDGLEKDRNKYRGELARFRTAHERMLDSKLGLNSIEGHRAGHLAISLSSKVTAVLLEVDDFVNPEQDFDKSLETFQAMVEESEQFIELSRRINTIASRSSNGPDESKPRAILTMSSGCVLPLYFVAARCRHSATRHKALRLLQTCKRREGLWDSDLAADIAEKVISIEESNAKAIFEKQRLRSPSSYDTSEQTMTPGDLSNMTKPELDVPDEARIRTVVMYYDRVGDTGRAEFHQRPPWTVIPSAGNKLEGFRSIEQVAFGTPGPRAVVREVLMHT</sequence>
<evidence type="ECO:0000256" key="5">
    <source>
        <dbReference type="ARBA" id="ARBA00023163"/>
    </source>
</evidence>
<dbReference type="AlphaFoldDB" id="A0A0N1NXW2"/>
<comment type="caution">
    <text evidence="8">The sequence shown here is derived from an EMBL/GenBank/DDBJ whole genome shotgun (WGS) entry which is preliminary data.</text>
</comment>
<keyword evidence="1" id="KW-0479">Metal-binding</keyword>
<dbReference type="Proteomes" id="UP000038010">
    <property type="component" value="Unassembled WGS sequence"/>
</dbReference>
<evidence type="ECO:0000256" key="2">
    <source>
        <dbReference type="ARBA" id="ARBA00022833"/>
    </source>
</evidence>
<keyword evidence="4" id="KW-0238">DNA-binding</keyword>
<dbReference type="PANTHER" id="PTHR36206:SF12">
    <property type="entry name" value="ASPERCRYPTIN BIOSYNTHESIS CLUSTER-SPECIFIC TRANSCRIPTION REGULATOR ATNN-RELATED"/>
    <property type="match status" value="1"/>
</dbReference>
<gene>
    <name evidence="8" type="ORF">AB675_5896</name>
</gene>
<evidence type="ECO:0000256" key="1">
    <source>
        <dbReference type="ARBA" id="ARBA00022723"/>
    </source>
</evidence>
<evidence type="ECO:0000313" key="8">
    <source>
        <dbReference type="EMBL" id="KPI38802.1"/>
    </source>
</evidence>
<evidence type="ECO:0000256" key="6">
    <source>
        <dbReference type="ARBA" id="ARBA00023242"/>
    </source>
</evidence>